<dbReference type="KEGG" id="aue:C5O00_00480"/>
<evidence type="ECO:0000313" key="6">
    <source>
        <dbReference type="Proteomes" id="UP000238442"/>
    </source>
</evidence>
<dbReference type="InterPro" id="IPR007453">
    <property type="entry name" value="DsrC/TusE"/>
</dbReference>
<keyword evidence="6" id="KW-1185">Reference proteome</keyword>
<evidence type="ECO:0000256" key="2">
    <source>
        <dbReference type="ARBA" id="ARBA00005718"/>
    </source>
</evidence>
<dbReference type="AlphaFoldDB" id="A0A2S0HSS4"/>
<dbReference type="InterPro" id="IPR025526">
    <property type="entry name" value="DsrC-like_dom_sf"/>
</dbReference>
<gene>
    <name evidence="5" type="ORF">C5O00_00480</name>
</gene>
<dbReference type="InterPro" id="IPR043163">
    <property type="entry name" value="DsrC-like_N"/>
</dbReference>
<dbReference type="GO" id="GO:0005737">
    <property type="term" value="C:cytoplasm"/>
    <property type="evidence" value="ECO:0007669"/>
    <property type="project" value="UniProtKB-SubCell"/>
</dbReference>
<dbReference type="Proteomes" id="UP000238442">
    <property type="component" value="Chromosome"/>
</dbReference>
<dbReference type="EMBL" id="CP027062">
    <property type="protein sequence ID" value="AVI49720.1"/>
    <property type="molecule type" value="Genomic_DNA"/>
</dbReference>
<dbReference type="GO" id="GO:0002143">
    <property type="term" value="P:tRNA wobble position uridine thiolation"/>
    <property type="evidence" value="ECO:0007669"/>
    <property type="project" value="TreeGrafter"/>
</dbReference>
<protein>
    <submittedName>
        <fullName evidence="5">Sulfur relay protein DsrC</fullName>
    </submittedName>
</protein>
<dbReference type="PANTHER" id="PTHR37010">
    <property type="entry name" value="SULFURTRANSFERASE TUSE"/>
    <property type="match status" value="1"/>
</dbReference>
<dbReference type="Pfam" id="PF04358">
    <property type="entry name" value="DsrC"/>
    <property type="match status" value="1"/>
</dbReference>
<dbReference type="OrthoDB" id="9786347at2"/>
<name>A0A2S0HSS4_9FLAO</name>
<dbReference type="Gene3D" id="1.10.10.370">
    <property type="entry name" value="DsrC-like protein, C-terminal domain"/>
    <property type="match status" value="1"/>
</dbReference>
<evidence type="ECO:0000256" key="1">
    <source>
        <dbReference type="ARBA" id="ARBA00004496"/>
    </source>
</evidence>
<evidence type="ECO:0000256" key="3">
    <source>
        <dbReference type="ARBA" id="ARBA00022490"/>
    </source>
</evidence>
<feature type="active site" description="Cysteine persulfide intermediate" evidence="4">
    <location>
        <position position="101"/>
    </location>
</feature>
<proteinExistence type="inferred from homology"/>
<dbReference type="PIRSF" id="PIRSF006223">
    <property type="entry name" value="DsrC_TusE"/>
    <property type="match status" value="1"/>
</dbReference>
<keyword evidence="3" id="KW-0963">Cytoplasm</keyword>
<dbReference type="PANTHER" id="PTHR37010:SF1">
    <property type="entry name" value="SULFURTRANSFERASE TUSE"/>
    <property type="match status" value="1"/>
</dbReference>
<organism evidence="5 6">
    <name type="scientific">Pukyongia salina</name>
    <dbReference type="NCBI Taxonomy" id="2094025"/>
    <lineage>
        <taxon>Bacteria</taxon>
        <taxon>Pseudomonadati</taxon>
        <taxon>Bacteroidota</taxon>
        <taxon>Flavobacteriia</taxon>
        <taxon>Flavobacteriales</taxon>
        <taxon>Flavobacteriaceae</taxon>
        <taxon>Pukyongia</taxon>
    </lineage>
</organism>
<dbReference type="GO" id="GO:0097163">
    <property type="term" value="F:sulfur carrier activity"/>
    <property type="evidence" value="ECO:0007669"/>
    <property type="project" value="TreeGrafter"/>
</dbReference>
<comment type="subcellular location">
    <subcellularLocation>
        <location evidence="1">Cytoplasm</location>
    </subcellularLocation>
</comment>
<dbReference type="Gene3D" id="3.30.1420.10">
    <property type="match status" value="1"/>
</dbReference>
<dbReference type="InterPro" id="IPR042072">
    <property type="entry name" value="DsrC-like_C"/>
</dbReference>
<dbReference type="NCBIfam" id="TIGR03342">
    <property type="entry name" value="dsrC_tusE_dsvC"/>
    <property type="match status" value="1"/>
</dbReference>
<reference evidence="5 6" key="1">
    <citation type="submission" date="2018-02" db="EMBL/GenBank/DDBJ databases">
        <title>Genomic analysis of the strain RR4-38 isolated from a seawater recirculating aquaculture system.</title>
        <authorList>
            <person name="Kim Y.-S."/>
            <person name="Jang Y.H."/>
            <person name="Kim K.-H."/>
        </authorList>
    </citation>
    <scope>NUCLEOTIDE SEQUENCE [LARGE SCALE GENOMIC DNA]</scope>
    <source>
        <strain evidence="5 6">RR4-38</strain>
    </source>
</reference>
<comment type="similarity">
    <text evidence="2">Belongs to the DsrC/TusE family.</text>
</comment>
<sequence>MKKLIAQREIDVNEEGYLLDFNQWDKEIGKSLADENSISLTDRHWEVIDFLHEKYRKEEPLSIRGIKKSGVIDIKEFYSLFPGGPLKVSTLIAGIPKPKSCI</sequence>
<dbReference type="RefSeq" id="WP_105213951.1">
    <property type="nucleotide sequence ID" value="NZ_CP027062.1"/>
</dbReference>
<evidence type="ECO:0000313" key="5">
    <source>
        <dbReference type="EMBL" id="AVI49720.1"/>
    </source>
</evidence>
<dbReference type="SUPFAM" id="SSF69721">
    <property type="entry name" value="DsrC, the gamma subunit of dissimilatory sulfite reductase"/>
    <property type="match status" value="1"/>
</dbReference>
<accession>A0A2S0HSS4</accession>
<evidence type="ECO:0000256" key="4">
    <source>
        <dbReference type="PIRSR" id="PIRSR006223-50"/>
    </source>
</evidence>